<sequence>MMAGMRLRSTNFRQKHQLTPSLLSDYQAARLLCRQLYAKSQYVVSRYLLVMERTVVDQLDSQLAEIQRKRHPRSPSIPLATPKRSRRHQTIIRELPVRVEVDRSRYLEGRGPSRVLKWRYLIRLGSKVTVPTIEGTADQRYKTRASRVRGAKVTPGRQTLACLEAPRVKLSV</sequence>
<keyword evidence="2" id="KW-1185">Reference proteome</keyword>
<reference evidence="2" key="1">
    <citation type="submission" date="2015-05" db="EMBL/GenBank/DDBJ databases">
        <authorList>
            <person name="Fogelqvist Johan"/>
        </authorList>
    </citation>
    <scope>NUCLEOTIDE SEQUENCE [LARGE SCALE GENOMIC DNA]</scope>
</reference>
<name>A0A0G4L0G6_VERLO</name>
<dbReference type="AlphaFoldDB" id="A0A0G4L0G6"/>
<gene>
    <name evidence="1" type="ORF">BN1708_002738</name>
</gene>
<dbReference type="Proteomes" id="UP000044602">
    <property type="component" value="Unassembled WGS sequence"/>
</dbReference>
<proteinExistence type="predicted"/>
<feature type="non-terminal residue" evidence="1">
    <location>
        <position position="172"/>
    </location>
</feature>
<evidence type="ECO:0000313" key="2">
    <source>
        <dbReference type="Proteomes" id="UP000044602"/>
    </source>
</evidence>
<evidence type="ECO:0000313" key="1">
    <source>
        <dbReference type="EMBL" id="CRK15497.1"/>
    </source>
</evidence>
<accession>A0A0G4L0G6</accession>
<protein>
    <submittedName>
        <fullName evidence="1">Uncharacterized protein</fullName>
    </submittedName>
</protein>
<organism evidence="1 2">
    <name type="scientific">Verticillium longisporum</name>
    <name type="common">Verticillium dahliae var. longisporum</name>
    <dbReference type="NCBI Taxonomy" id="100787"/>
    <lineage>
        <taxon>Eukaryota</taxon>
        <taxon>Fungi</taxon>
        <taxon>Dikarya</taxon>
        <taxon>Ascomycota</taxon>
        <taxon>Pezizomycotina</taxon>
        <taxon>Sordariomycetes</taxon>
        <taxon>Hypocreomycetidae</taxon>
        <taxon>Glomerellales</taxon>
        <taxon>Plectosphaerellaceae</taxon>
        <taxon>Verticillium</taxon>
    </lineage>
</organism>
<dbReference type="EMBL" id="CVQH01006668">
    <property type="protein sequence ID" value="CRK15497.1"/>
    <property type="molecule type" value="Genomic_DNA"/>
</dbReference>